<evidence type="ECO:0000256" key="2">
    <source>
        <dbReference type="ARBA" id="ARBA00022723"/>
    </source>
</evidence>
<dbReference type="PROSITE" id="PS51379">
    <property type="entry name" value="4FE4S_FER_2"/>
    <property type="match status" value="3"/>
</dbReference>
<name>A0ABN6MBN2_9ACTN</name>
<evidence type="ECO:0000313" key="7">
    <source>
        <dbReference type="Proteomes" id="UP001320544"/>
    </source>
</evidence>
<keyword evidence="3" id="KW-0408">Iron</keyword>
<dbReference type="RefSeq" id="WP_244411796.1">
    <property type="nucleotide sequence ID" value="NZ_AP025564.1"/>
</dbReference>
<dbReference type="EMBL" id="AP025564">
    <property type="protein sequence ID" value="BDE95410.1"/>
    <property type="molecule type" value="Genomic_DNA"/>
</dbReference>
<dbReference type="InterPro" id="IPR017900">
    <property type="entry name" value="4Fe4S_Fe_S_CS"/>
</dbReference>
<dbReference type="InterPro" id="IPR017896">
    <property type="entry name" value="4Fe4S_Fe-S-bd"/>
</dbReference>
<feature type="domain" description="4Fe-4S ferredoxin-type" evidence="5">
    <location>
        <begin position="53"/>
        <end position="83"/>
    </location>
</feature>
<dbReference type="Pfam" id="PF13237">
    <property type="entry name" value="Fer4_10"/>
    <property type="match status" value="1"/>
</dbReference>
<keyword evidence="2" id="KW-0479">Metal-binding</keyword>
<evidence type="ECO:0000256" key="4">
    <source>
        <dbReference type="ARBA" id="ARBA00023014"/>
    </source>
</evidence>
<dbReference type="Proteomes" id="UP001320544">
    <property type="component" value="Chromosome"/>
</dbReference>
<feature type="domain" description="4Fe-4S ferredoxin-type" evidence="5">
    <location>
        <begin position="322"/>
        <end position="351"/>
    </location>
</feature>
<dbReference type="Pfam" id="PF12838">
    <property type="entry name" value="Fer4_7"/>
    <property type="match status" value="1"/>
</dbReference>
<proteinExistence type="predicted"/>
<gene>
    <name evidence="6" type="ORF">CE91St30_07430</name>
</gene>
<protein>
    <recommendedName>
        <fullName evidence="5">4Fe-4S ferredoxin-type domain-containing protein</fullName>
    </recommendedName>
</protein>
<evidence type="ECO:0000256" key="1">
    <source>
        <dbReference type="ARBA" id="ARBA00022485"/>
    </source>
</evidence>
<evidence type="ECO:0000259" key="5">
    <source>
        <dbReference type="PROSITE" id="PS51379"/>
    </source>
</evidence>
<keyword evidence="1" id="KW-0004">4Fe-4S</keyword>
<keyword evidence="4" id="KW-0411">Iron-sulfur</keyword>
<dbReference type="InterPro" id="IPR050572">
    <property type="entry name" value="Fe-S_Ferredoxin"/>
</dbReference>
<feature type="domain" description="4Fe-4S ferredoxin-type" evidence="5">
    <location>
        <begin position="285"/>
        <end position="314"/>
    </location>
</feature>
<keyword evidence="7" id="KW-1185">Reference proteome</keyword>
<dbReference type="PANTHER" id="PTHR43687:SF1">
    <property type="entry name" value="FERREDOXIN III"/>
    <property type="match status" value="1"/>
</dbReference>
<dbReference type="PROSITE" id="PS00198">
    <property type="entry name" value="4FE4S_FER_1"/>
    <property type="match status" value="2"/>
</dbReference>
<organism evidence="6 7">
    <name type="scientific">Raoultibacter timonensis</name>
    <dbReference type="NCBI Taxonomy" id="1907662"/>
    <lineage>
        <taxon>Bacteria</taxon>
        <taxon>Bacillati</taxon>
        <taxon>Actinomycetota</taxon>
        <taxon>Coriobacteriia</taxon>
        <taxon>Eggerthellales</taxon>
        <taxon>Eggerthellaceae</taxon>
        <taxon>Raoultibacter</taxon>
    </lineage>
</organism>
<reference evidence="6 7" key="1">
    <citation type="submission" date="2022-01" db="EMBL/GenBank/DDBJ databases">
        <title>Novel bile acid biosynthetic pathways are enriched in the microbiome of centenarians.</title>
        <authorList>
            <person name="Sato Y."/>
            <person name="Atarashi K."/>
            <person name="Plichta R.D."/>
            <person name="Arai Y."/>
            <person name="Sasajima S."/>
            <person name="Kearney M.S."/>
            <person name="Suda W."/>
            <person name="Takeshita K."/>
            <person name="Sasaki T."/>
            <person name="Okamoto S."/>
            <person name="Skelly N.A."/>
            <person name="Okamura Y."/>
            <person name="Vlamakis H."/>
            <person name="Li Y."/>
            <person name="Tanoue T."/>
            <person name="Takei H."/>
            <person name="Nittono H."/>
            <person name="Narushima S."/>
            <person name="Irie J."/>
            <person name="Itoh H."/>
            <person name="Moriya K."/>
            <person name="Sugiura Y."/>
            <person name="Suematsu M."/>
            <person name="Moritoki N."/>
            <person name="Shibata S."/>
            <person name="Littman R.D."/>
            <person name="Fischbach A.M."/>
            <person name="Uwamino Y."/>
            <person name="Inoue T."/>
            <person name="Honda A."/>
            <person name="Hattori M."/>
            <person name="Murai T."/>
            <person name="Xavier J.R."/>
            <person name="Hirose N."/>
            <person name="Honda K."/>
        </authorList>
    </citation>
    <scope>NUCLEOTIDE SEQUENCE [LARGE SCALE GENOMIC DNA]</scope>
    <source>
        <strain evidence="6 7">CE91-St30</strain>
    </source>
</reference>
<dbReference type="SUPFAM" id="SSF54862">
    <property type="entry name" value="4Fe-4S ferredoxins"/>
    <property type="match status" value="1"/>
</dbReference>
<dbReference type="PANTHER" id="PTHR43687">
    <property type="entry name" value="ADENYLYLSULFATE REDUCTASE, BETA SUBUNIT"/>
    <property type="match status" value="1"/>
</dbReference>
<dbReference type="Gene3D" id="3.30.70.20">
    <property type="match status" value="2"/>
</dbReference>
<sequence length="383" mass="41958">MPNLNDIVEIAESLESKAVFAAEERCVVVRNRNAKCRKCVEACQADALEVGNNRLTYHARACVSCGACTVVCPTEALIPMRPLDEDLATATAQACVLADGMAVFSCARAAARRKADPDRFAEVPCLARMEESVLMKLASCGVSRLVLVDGTCKTCKYRACDPGIDATVASVNGLLEAEGITLRVERLSEFPEELLVEETTGLFGVSRRGFFTQAKDVAKDAAEKAAVTALKKELQQKAPSLRDRLKMSDKGSLPQFNAMRRMHVLDAMDSIGRPIVPEIETRLWGNVGIDTEKCTSCFMCTTFCPTGALKKSEVEAEDGKTRFIEFSTADCVQCRMCEDICLKSCITVSDVVLTEELFDFEPRMIELPEPPKKAGIISNLKRR</sequence>
<evidence type="ECO:0000313" key="6">
    <source>
        <dbReference type="EMBL" id="BDE95410.1"/>
    </source>
</evidence>
<evidence type="ECO:0000256" key="3">
    <source>
        <dbReference type="ARBA" id="ARBA00023004"/>
    </source>
</evidence>
<accession>A0ABN6MBN2</accession>